<feature type="transmembrane region" description="Helical" evidence="2">
    <location>
        <begin position="207"/>
        <end position="228"/>
    </location>
</feature>
<dbReference type="Gene3D" id="2.60.120.260">
    <property type="entry name" value="Galactose-binding domain-like"/>
    <property type="match status" value="1"/>
</dbReference>
<keyword evidence="3" id="KW-0732">Signal</keyword>
<keyword evidence="2" id="KW-0812">Transmembrane</keyword>
<sequence length="377" mass="39652">MAASRWLLLTLLLLSFTFSRAAVTNVTIDDTDLSYFTWTEDPSTGVSPTLPWAAASVASPCSYCSAQPQGNDGGVNIHNQTWHDGTDGSAGSLTFHGSAVYIFGIDLTNPANISFTLDKTAAGFHYYAGNERFIYNSLFFSVQNLDPNSNHTVGWSLHSTPTNGTVALFDYAILTTDASSTSASPSASQTNSPSSSNSKSKSKTGPIVGGVVGGLAAITLIVLALFFLRRRGQKPRDTTPTDVHPFVSDRAEATPPISVSADAVTSPMSEKMLDVSWNNPTLLPTQPTTATSPSVTSAPSELPSSAPPPSTAPLTAADNMSASGSSPSTRETRAPTTTTDSSARTQALEARLAQLEARMGDYLPPAYGDEEEGGRRD</sequence>
<accession>A0AAV9ZM30</accession>
<evidence type="ECO:0000256" key="2">
    <source>
        <dbReference type="SAM" id="Phobius"/>
    </source>
</evidence>
<evidence type="ECO:0000256" key="1">
    <source>
        <dbReference type="SAM" id="MobiDB-lite"/>
    </source>
</evidence>
<name>A0AAV9ZM30_9AGAR</name>
<dbReference type="EMBL" id="JAWWNJ010000131">
    <property type="protein sequence ID" value="KAK6987436.1"/>
    <property type="molecule type" value="Genomic_DNA"/>
</dbReference>
<evidence type="ECO:0000313" key="4">
    <source>
        <dbReference type="EMBL" id="KAK6987436.1"/>
    </source>
</evidence>
<feature type="compositionally biased region" description="Low complexity" evidence="1">
    <location>
        <begin position="280"/>
        <end position="304"/>
    </location>
</feature>
<gene>
    <name evidence="4" type="ORF">R3P38DRAFT_3101250</name>
</gene>
<keyword evidence="2" id="KW-1133">Transmembrane helix</keyword>
<feature type="signal peptide" evidence="3">
    <location>
        <begin position="1"/>
        <end position="21"/>
    </location>
</feature>
<evidence type="ECO:0000256" key="3">
    <source>
        <dbReference type="SAM" id="SignalP"/>
    </source>
</evidence>
<evidence type="ECO:0000313" key="5">
    <source>
        <dbReference type="Proteomes" id="UP001362999"/>
    </source>
</evidence>
<feature type="chain" id="PRO_5043451968" evidence="3">
    <location>
        <begin position="22"/>
        <end position="377"/>
    </location>
</feature>
<feature type="region of interest" description="Disordered" evidence="1">
    <location>
        <begin position="180"/>
        <end position="203"/>
    </location>
</feature>
<reference evidence="4 5" key="1">
    <citation type="journal article" date="2024" name="J Genomics">
        <title>Draft genome sequencing and assembly of Favolaschia claudopus CIRM-BRFM 2984 isolated from oak limbs.</title>
        <authorList>
            <person name="Navarro D."/>
            <person name="Drula E."/>
            <person name="Chaduli D."/>
            <person name="Cazenave R."/>
            <person name="Ahrendt S."/>
            <person name="Wang J."/>
            <person name="Lipzen A."/>
            <person name="Daum C."/>
            <person name="Barry K."/>
            <person name="Grigoriev I.V."/>
            <person name="Favel A."/>
            <person name="Rosso M.N."/>
            <person name="Martin F."/>
        </authorList>
    </citation>
    <scope>NUCLEOTIDE SEQUENCE [LARGE SCALE GENOMIC DNA]</scope>
    <source>
        <strain evidence="4 5">CIRM-BRFM 2984</strain>
    </source>
</reference>
<proteinExistence type="predicted"/>
<keyword evidence="2" id="KW-0472">Membrane</keyword>
<comment type="caution">
    <text evidence="4">The sequence shown here is derived from an EMBL/GenBank/DDBJ whole genome shotgun (WGS) entry which is preliminary data.</text>
</comment>
<dbReference type="Proteomes" id="UP001362999">
    <property type="component" value="Unassembled WGS sequence"/>
</dbReference>
<feature type="compositionally biased region" description="Low complexity" evidence="1">
    <location>
        <begin position="325"/>
        <end position="357"/>
    </location>
</feature>
<feature type="region of interest" description="Disordered" evidence="1">
    <location>
        <begin position="278"/>
        <end position="377"/>
    </location>
</feature>
<feature type="compositionally biased region" description="Low complexity" evidence="1">
    <location>
        <begin position="180"/>
        <end position="199"/>
    </location>
</feature>
<protein>
    <submittedName>
        <fullName evidence="4">Uncharacterized protein</fullName>
    </submittedName>
</protein>
<dbReference type="AlphaFoldDB" id="A0AAV9ZM30"/>
<feature type="compositionally biased region" description="Acidic residues" evidence="1">
    <location>
        <begin position="368"/>
        <end position="377"/>
    </location>
</feature>
<keyword evidence="5" id="KW-1185">Reference proteome</keyword>
<organism evidence="4 5">
    <name type="scientific">Favolaschia claudopus</name>
    <dbReference type="NCBI Taxonomy" id="2862362"/>
    <lineage>
        <taxon>Eukaryota</taxon>
        <taxon>Fungi</taxon>
        <taxon>Dikarya</taxon>
        <taxon>Basidiomycota</taxon>
        <taxon>Agaricomycotina</taxon>
        <taxon>Agaricomycetes</taxon>
        <taxon>Agaricomycetidae</taxon>
        <taxon>Agaricales</taxon>
        <taxon>Marasmiineae</taxon>
        <taxon>Mycenaceae</taxon>
        <taxon>Favolaschia</taxon>
    </lineage>
</organism>